<accession>A0A1M6Z8H3</accession>
<keyword evidence="3" id="KW-1185">Reference proteome</keyword>
<evidence type="ECO:0000313" key="3">
    <source>
        <dbReference type="Proteomes" id="UP000184364"/>
    </source>
</evidence>
<evidence type="ECO:0000256" key="1">
    <source>
        <dbReference type="SAM" id="Phobius"/>
    </source>
</evidence>
<evidence type="ECO:0000313" key="2">
    <source>
        <dbReference type="EMBL" id="SHL26715.1"/>
    </source>
</evidence>
<organism evidence="2 3">
    <name type="scientific">Chryseobacterium polytrichastri</name>
    <dbReference type="NCBI Taxonomy" id="1302687"/>
    <lineage>
        <taxon>Bacteria</taxon>
        <taxon>Pseudomonadati</taxon>
        <taxon>Bacteroidota</taxon>
        <taxon>Flavobacteriia</taxon>
        <taxon>Flavobacteriales</taxon>
        <taxon>Weeksellaceae</taxon>
        <taxon>Chryseobacterium group</taxon>
        <taxon>Chryseobacterium</taxon>
    </lineage>
</organism>
<gene>
    <name evidence="2" type="ORF">SAMN05444267_10156</name>
</gene>
<reference evidence="3" key="1">
    <citation type="submission" date="2016-11" db="EMBL/GenBank/DDBJ databases">
        <authorList>
            <person name="Varghese N."/>
            <person name="Submissions S."/>
        </authorList>
    </citation>
    <scope>NUCLEOTIDE SEQUENCE [LARGE SCALE GENOMIC DNA]</scope>
    <source>
        <strain evidence="3">DSM 26899</strain>
    </source>
</reference>
<protein>
    <submittedName>
        <fullName evidence="2">Uncharacterized protein</fullName>
    </submittedName>
</protein>
<dbReference type="RefSeq" id="WP_073292916.1">
    <property type="nucleotide sequence ID" value="NZ_FRAV01000015.1"/>
</dbReference>
<dbReference type="Proteomes" id="UP000184364">
    <property type="component" value="Unassembled WGS sequence"/>
</dbReference>
<sequence>MKKEVGVILAGSVGLLAVLSFIGIKKILGKKNKKYSDSYSDYHRHFDGKNQDDEYHGIEFYALK</sequence>
<dbReference type="EMBL" id="FRAV01000015">
    <property type="protein sequence ID" value="SHL26715.1"/>
    <property type="molecule type" value="Genomic_DNA"/>
</dbReference>
<proteinExistence type="predicted"/>
<keyword evidence="1" id="KW-0472">Membrane</keyword>
<dbReference type="AlphaFoldDB" id="A0A1M6Z8H3"/>
<name>A0A1M6Z8H3_9FLAO</name>
<feature type="transmembrane region" description="Helical" evidence="1">
    <location>
        <begin position="6"/>
        <end position="24"/>
    </location>
</feature>
<dbReference type="STRING" id="1302687.SAMN05444267_10156"/>
<keyword evidence="1" id="KW-0812">Transmembrane</keyword>
<keyword evidence="1" id="KW-1133">Transmembrane helix</keyword>